<dbReference type="InterPro" id="IPR013087">
    <property type="entry name" value="Znf_C2H2_type"/>
</dbReference>
<dbReference type="SUPFAM" id="SSF57667">
    <property type="entry name" value="beta-beta-alpha zinc fingers"/>
    <property type="match status" value="1"/>
</dbReference>
<dbReference type="Gene3D" id="4.10.240.10">
    <property type="entry name" value="Zn(2)-C6 fungal-type DNA-binding domain"/>
    <property type="match status" value="1"/>
</dbReference>
<dbReference type="InterPro" id="IPR036236">
    <property type="entry name" value="Znf_C2H2_sf"/>
</dbReference>
<dbReference type="PROSITE" id="PS50157">
    <property type="entry name" value="ZINC_FINGER_C2H2_2"/>
    <property type="match status" value="2"/>
</dbReference>
<keyword evidence="1" id="KW-0479">Metal-binding</keyword>
<dbReference type="Gene3D" id="3.30.70.330">
    <property type="match status" value="1"/>
</dbReference>
<dbReference type="InterPro" id="IPR035979">
    <property type="entry name" value="RBD_domain_sf"/>
</dbReference>
<keyword evidence="13" id="KW-1185">Reference proteome</keyword>
<evidence type="ECO:0000256" key="8">
    <source>
        <dbReference type="SAM" id="MobiDB-lite"/>
    </source>
</evidence>
<dbReference type="SMART" id="SM00355">
    <property type="entry name" value="ZnF_C2H2"/>
    <property type="match status" value="2"/>
</dbReference>
<dbReference type="PANTHER" id="PTHR47660:SF2">
    <property type="entry name" value="TRANSCRIPTION FACTOR WITH C2H2 AND ZN(2)-CYS(6) DNA BINDING DOMAIN (EUROFUNG)"/>
    <property type="match status" value="1"/>
</dbReference>
<evidence type="ECO:0000259" key="11">
    <source>
        <dbReference type="PROSITE" id="PS50157"/>
    </source>
</evidence>
<dbReference type="SUPFAM" id="SSF54928">
    <property type="entry name" value="RNA-binding domain, RBD"/>
    <property type="match status" value="1"/>
</dbReference>
<evidence type="ECO:0000256" key="5">
    <source>
        <dbReference type="ARBA" id="ARBA00023242"/>
    </source>
</evidence>
<dbReference type="SMART" id="SM00360">
    <property type="entry name" value="RRM"/>
    <property type="match status" value="1"/>
</dbReference>
<organism evidence="12 13">
    <name type="scientific">Botrytis deweyae</name>
    <dbReference type="NCBI Taxonomy" id="2478750"/>
    <lineage>
        <taxon>Eukaryota</taxon>
        <taxon>Fungi</taxon>
        <taxon>Dikarya</taxon>
        <taxon>Ascomycota</taxon>
        <taxon>Pezizomycotina</taxon>
        <taxon>Leotiomycetes</taxon>
        <taxon>Helotiales</taxon>
        <taxon>Sclerotiniaceae</taxon>
        <taxon>Botrytis</taxon>
    </lineage>
</organism>
<evidence type="ECO:0000256" key="1">
    <source>
        <dbReference type="ARBA" id="ARBA00022723"/>
    </source>
</evidence>
<dbReference type="InterPro" id="IPR012677">
    <property type="entry name" value="Nucleotide-bd_a/b_plait_sf"/>
</dbReference>
<keyword evidence="6" id="KW-0863">Zinc-finger</keyword>
<evidence type="ECO:0000256" key="7">
    <source>
        <dbReference type="PROSITE-ProRule" id="PRU00176"/>
    </source>
</evidence>
<sequence length="1055" mass="118703">MDSSGDVQLPDKHASTATLVALYSQSYADEMNKDMNISGNLEFYRKIIDFENDNGKHELILGNLDRSQQRAVQSIAHSRNLDYEYQQGCARVLRNCTTDWNIEAMIESSPAELTHYNESTDSGRLLNEPSHSEIDYFGSNLEIEPWPQYSVYPYPLELPSELAQDNVAAEGLPLPQLKTGSQLNMSENGIYGNSSALNGNKIDCNKHVGEEVTLAANLGTPRISSDNGGYGPIQQHVQRQAYVCTTCQKSHSREIDLRRHEIIHAEGKHMKCSSCAEYFTRRDLLLQHRREAHAKTLLKSAEFSRPSLEVPKPPSHDSSTWFDNYNMEASLTEEPFLTSPLYTTPNCSSSRNSRSNSFNSSASLSPFPPSVFNSLNSPLDRFEMQGVQRFASGSRSGSVSSLRSEHGRNRITQTSRNSSISRHSFLKSQTMDVAHDSPSRYASSGGSRRKRPLTSWARIGMKAIKMIGGACWRCRILGKKCTEENPCDTCPKRSKAGKTAWTQIGCKRGTLSEEMESIDLCPKSYSQPMPSGIDILCLQCQRHWCQSSNSHESRCPKCQIIDAKEIGPFTSDLKNDHVEDAVRRRKKDIVSFTEGEDTITELSLAIDALRQNMSLENFGRPSRPLSLARTYFPNQASMPSLIALDQCTMAIVWEIVEDSSHLQSLPTFLNPPERPLDDLVILLRSASIYQAKLEPDPHRLIAQSLICLREALELKRVKALGALHEFSHRECRTFEEVDLTDLVIDNIPFEKSSEDMIELMLDMGLPVPCAFNYQFDNGVFRGRAFANFVDNRQASQAIDALQNFELDGKTLQVEFKNHIPRLGERGTSSNFCKDRNVDSLMSAIKRYIEQLSKVFFKKENLRGKTWWLSVFYSLVIQSLVRAIMKAIIGDGGAEIPSSINQYLHLAVRLFIATSGAHDPLARSIPVLQGGRPKALAGCDSCKRRKLKCTRWKPSCEACQVFQCPCIYSGKSEIDDSKIEDYNVASLSVQQAKWQSYGLKDTGEYLQYLFQDEGQPITHEATINDEPQTTHSKRYWGGTKPTSQLNQTMFQFDSLE</sequence>
<evidence type="ECO:0000259" key="10">
    <source>
        <dbReference type="PROSITE" id="PS50102"/>
    </source>
</evidence>
<keyword evidence="5" id="KW-0539">Nucleus</keyword>
<reference evidence="12 13" key="1">
    <citation type="journal article" date="2020" name="Genome Biol. Evol.">
        <title>Comparative genomics of Sclerotiniaceae.</title>
        <authorList>
            <person name="Valero Jimenez C.A."/>
            <person name="Steentjes M."/>
            <person name="Scholten O.E."/>
            <person name="Van Kan J.A.L."/>
        </authorList>
    </citation>
    <scope>NUCLEOTIDE SEQUENCE [LARGE SCALE GENOMIC DNA]</scope>
    <source>
        <strain evidence="12 13">B1</strain>
    </source>
</reference>
<evidence type="ECO:0000313" key="12">
    <source>
        <dbReference type="EMBL" id="KAF7918889.1"/>
    </source>
</evidence>
<dbReference type="RefSeq" id="XP_038806481.1">
    <property type="nucleotide sequence ID" value="XM_038957288.1"/>
</dbReference>
<evidence type="ECO:0008006" key="14">
    <source>
        <dbReference type="Google" id="ProtNLM"/>
    </source>
</evidence>
<dbReference type="Pfam" id="PF00172">
    <property type="entry name" value="Zn_clus"/>
    <property type="match status" value="1"/>
</dbReference>
<dbReference type="GeneID" id="62236438"/>
<dbReference type="PROSITE" id="PS00463">
    <property type="entry name" value="ZN2_CY6_FUNGAL_1"/>
    <property type="match status" value="1"/>
</dbReference>
<feature type="compositionally biased region" description="Polar residues" evidence="8">
    <location>
        <begin position="410"/>
        <end position="431"/>
    </location>
</feature>
<gene>
    <name evidence="12" type="ORF">EAE98_009667</name>
</gene>
<dbReference type="PROSITE" id="PS50102">
    <property type="entry name" value="RRM"/>
    <property type="match status" value="1"/>
</dbReference>
<evidence type="ECO:0000256" key="2">
    <source>
        <dbReference type="ARBA" id="ARBA00022833"/>
    </source>
</evidence>
<dbReference type="SMART" id="SM00066">
    <property type="entry name" value="GAL4"/>
    <property type="match status" value="2"/>
</dbReference>
<dbReference type="PROSITE" id="PS50048">
    <property type="entry name" value="ZN2_CY6_FUNGAL_2"/>
    <property type="match status" value="1"/>
</dbReference>
<comment type="caution">
    <text evidence="12">The sequence shown here is derived from an EMBL/GenBank/DDBJ whole genome shotgun (WGS) entry which is preliminary data.</text>
</comment>
<dbReference type="InterPro" id="IPR036864">
    <property type="entry name" value="Zn2-C6_fun-type_DNA-bd_sf"/>
</dbReference>
<feature type="region of interest" description="Disordered" evidence="8">
    <location>
        <begin position="390"/>
        <end position="450"/>
    </location>
</feature>
<evidence type="ECO:0000256" key="6">
    <source>
        <dbReference type="PROSITE-ProRule" id="PRU00042"/>
    </source>
</evidence>
<keyword evidence="3" id="KW-0805">Transcription regulation</keyword>
<evidence type="ECO:0000313" key="13">
    <source>
        <dbReference type="Proteomes" id="UP000783213"/>
    </source>
</evidence>
<keyword evidence="4" id="KW-0804">Transcription</keyword>
<feature type="region of interest" description="Disordered" evidence="8">
    <location>
        <begin position="343"/>
        <end position="363"/>
    </location>
</feature>
<accession>A0ABQ7IBL0</accession>
<feature type="domain" description="Zn(2)-C6 fungal-type" evidence="9">
    <location>
        <begin position="937"/>
        <end position="967"/>
    </location>
</feature>
<evidence type="ECO:0000256" key="4">
    <source>
        <dbReference type="ARBA" id="ARBA00023163"/>
    </source>
</evidence>
<dbReference type="SUPFAM" id="SSF57701">
    <property type="entry name" value="Zn2/Cys6 DNA-binding domain"/>
    <property type="match status" value="1"/>
</dbReference>
<dbReference type="CDD" id="cd00067">
    <property type="entry name" value="GAL4"/>
    <property type="match status" value="1"/>
</dbReference>
<evidence type="ECO:0000259" key="9">
    <source>
        <dbReference type="PROSITE" id="PS50048"/>
    </source>
</evidence>
<dbReference type="Pfam" id="PF00076">
    <property type="entry name" value="RRM_1"/>
    <property type="match status" value="1"/>
</dbReference>
<feature type="compositionally biased region" description="Low complexity" evidence="8">
    <location>
        <begin position="345"/>
        <end position="363"/>
    </location>
</feature>
<feature type="compositionally biased region" description="Low complexity" evidence="8">
    <location>
        <begin position="392"/>
        <end position="402"/>
    </location>
</feature>
<protein>
    <recommendedName>
        <fullName evidence="14">Zn(2)-C6 fungal-type domain-containing protein</fullName>
    </recommendedName>
</protein>
<proteinExistence type="predicted"/>
<evidence type="ECO:0000256" key="3">
    <source>
        <dbReference type="ARBA" id="ARBA00023015"/>
    </source>
</evidence>
<keyword evidence="7" id="KW-0694">RNA-binding</keyword>
<dbReference type="Gene3D" id="3.30.160.60">
    <property type="entry name" value="Classic Zinc Finger"/>
    <property type="match status" value="1"/>
</dbReference>
<name>A0ABQ7IBL0_9HELO</name>
<keyword evidence="2" id="KW-0862">Zinc</keyword>
<dbReference type="EMBL" id="RCSX01000029">
    <property type="protein sequence ID" value="KAF7918889.1"/>
    <property type="molecule type" value="Genomic_DNA"/>
</dbReference>
<dbReference type="InterPro" id="IPR001138">
    <property type="entry name" value="Zn2Cys6_DnaBD"/>
</dbReference>
<feature type="domain" description="RRM" evidence="10">
    <location>
        <begin position="740"/>
        <end position="818"/>
    </location>
</feature>
<dbReference type="Proteomes" id="UP000783213">
    <property type="component" value="Unassembled WGS sequence"/>
</dbReference>
<feature type="domain" description="C2H2-type" evidence="11">
    <location>
        <begin position="270"/>
        <end position="294"/>
    </location>
</feature>
<dbReference type="PANTHER" id="PTHR47660">
    <property type="entry name" value="TRANSCRIPTION FACTOR WITH C2H2 AND ZN(2)-CYS(6) DNA BINDING DOMAIN (EUROFUNG)-RELATED-RELATED"/>
    <property type="match status" value="1"/>
</dbReference>
<dbReference type="PROSITE" id="PS00028">
    <property type="entry name" value="ZINC_FINGER_C2H2_1"/>
    <property type="match status" value="1"/>
</dbReference>
<dbReference type="InterPro" id="IPR000504">
    <property type="entry name" value="RRM_dom"/>
</dbReference>
<feature type="domain" description="C2H2-type" evidence="11">
    <location>
        <begin position="242"/>
        <end position="269"/>
    </location>
</feature>